<accession>A0A4V1LF81</accession>
<dbReference type="OrthoDB" id="2324627at2"/>
<reference evidence="1 2" key="1">
    <citation type="submission" date="2018-08" db="EMBL/GenBank/DDBJ databases">
        <title>Lactobacillus suantsai sp. nov., isolated from traditional fermented suan-tsai in Taiwan.</title>
        <authorList>
            <person name="Huang C.-H."/>
        </authorList>
    </citation>
    <scope>NUCLEOTIDE SEQUENCE [LARGE SCALE GENOMIC DNA]</scope>
    <source>
        <strain evidence="1 2">BCRC 12945</strain>
    </source>
</reference>
<sequence length="100" mass="10851">MHKFLKAGMLLGLSLSGVYAAVASATGRRRPHVAPASSAPSVNRLRIHYGQDGSATMVAYYPARRHQLGTPVYRLQGAQHNTDGWIWRGKLPRSKAPVAS</sequence>
<evidence type="ECO:0000313" key="1">
    <source>
        <dbReference type="EMBL" id="RXI77547.1"/>
    </source>
</evidence>
<dbReference type="RefSeq" id="WP_129032989.1">
    <property type="nucleotide sequence ID" value="NZ_CP059603.1"/>
</dbReference>
<evidence type="ECO:0000313" key="2">
    <source>
        <dbReference type="Proteomes" id="UP000290602"/>
    </source>
</evidence>
<keyword evidence="2" id="KW-1185">Reference proteome</keyword>
<name>A0A4V1LF81_9LACO</name>
<dbReference type="Proteomes" id="UP000290602">
    <property type="component" value="Unassembled WGS sequence"/>
</dbReference>
<dbReference type="AlphaFoldDB" id="A0A4V1LF81"/>
<organism evidence="1 2">
    <name type="scientific">Levilactobacillus suantsaii</name>
    <dbReference type="NCBI Taxonomy" id="2292255"/>
    <lineage>
        <taxon>Bacteria</taxon>
        <taxon>Bacillati</taxon>
        <taxon>Bacillota</taxon>
        <taxon>Bacilli</taxon>
        <taxon>Lactobacillales</taxon>
        <taxon>Lactobacillaceae</taxon>
        <taxon>Levilactobacillus</taxon>
    </lineage>
</organism>
<gene>
    <name evidence="1" type="ORF">DXH47_08940</name>
</gene>
<proteinExistence type="predicted"/>
<comment type="caution">
    <text evidence="1">The sequence shown here is derived from an EMBL/GenBank/DDBJ whole genome shotgun (WGS) entry which is preliminary data.</text>
</comment>
<protein>
    <submittedName>
        <fullName evidence="1">Uncharacterized protein</fullName>
    </submittedName>
</protein>
<dbReference type="EMBL" id="QXIL01000020">
    <property type="protein sequence ID" value="RXI77547.1"/>
    <property type="molecule type" value="Genomic_DNA"/>
</dbReference>